<evidence type="ECO:0000313" key="11">
    <source>
        <dbReference type="EMBL" id="ONM31733.1"/>
    </source>
</evidence>
<keyword evidence="4" id="KW-1003">Cell membrane</keyword>
<dbReference type="InterPro" id="IPR047664">
    <property type="entry name" value="SWEET"/>
</dbReference>
<evidence type="ECO:0000256" key="8">
    <source>
        <dbReference type="ARBA" id="ARBA00022989"/>
    </source>
</evidence>
<dbReference type="PANTHER" id="PTHR10791:SF120">
    <property type="entry name" value="BIDIRECTIONAL SUGAR TRANSPORTER SWEET17"/>
    <property type="match status" value="1"/>
</dbReference>
<dbReference type="ExpressionAtlas" id="A0A1D6MRZ4">
    <property type="expression patterns" value="baseline and differential"/>
</dbReference>
<evidence type="ECO:0000256" key="7">
    <source>
        <dbReference type="ARBA" id="ARBA00022737"/>
    </source>
</evidence>
<comment type="function">
    <text evidence="10">Mediates both low-affinity uptake and efflux of sugar across the plasma membrane.</text>
</comment>
<evidence type="ECO:0000256" key="10">
    <source>
        <dbReference type="ARBA" id="ARBA00037238"/>
    </source>
</evidence>
<comment type="subcellular location">
    <subcellularLocation>
        <location evidence="1">Cell membrane</location>
        <topology evidence="1">Multi-pass membrane protein</topology>
    </subcellularLocation>
</comment>
<evidence type="ECO:0000256" key="3">
    <source>
        <dbReference type="ARBA" id="ARBA00022448"/>
    </source>
</evidence>
<keyword evidence="9" id="KW-0472">Membrane</keyword>
<keyword evidence="7" id="KW-0677">Repeat</keyword>
<keyword evidence="8" id="KW-1133">Transmembrane helix</keyword>
<evidence type="ECO:0000256" key="4">
    <source>
        <dbReference type="ARBA" id="ARBA00022475"/>
    </source>
</evidence>
<dbReference type="GO" id="GO:0005886">
    <property type="term" value="C:plasma membrane"/>
    <property type="evidence" value="ECO:0007669"/>
    <property type="project" value="UniProtKB-SubCell"/>
</dbReference>
<name>A0A1D6MRZ4_MAIZE</name>
<evidence type="ECO:0000256" key="9">
    <source>
        <dbReference type="ARBA" id="ARBA00023136"/>
    </source>
</evidence>
<dbReference type="Gene3D" id="1.20.1280.290">
    <property type="match status" value="1"/>
</dbReference>
<evidence type="ECO:0000256" key="6">
    <source>
        <dbReference type="ARBA" id="ARBA00022692"/>
    </source>
</evidence>
<dbReference type="AlphaFoldDB" id="A0A1D6MRZ4"/>
<evidence type="ECO:0000256" key="2">
    <source>
        <dbReference type="ARBA" id="ARBA00007809"/>
    </source>
</evidence>
<sequence length="162" mass="17561">MEAIYVVLFIVYAANHATRVKTAKLAAALDIGGFGVVFVATTFAINELNMRIMVIGMICACLNVLMYGSPLAAMKTVITTKSVEFMPFFLSFFLFLNGGIWATYAVLDRDIFLGIPNGIGFILGTIQLIIYAIYMNSKVSQSSKEIASPLLASSQEEAASHV</sequence>
<keyword evidence="3" id="KW-0813">Transport</keyword>
<accession>A0A1D6MRZ4</accession>
<reference evidence="11" key="1">
    <citation type="submission" date="2015-12" db="EMBL/GenBank/DDBJ databases">
        <title>Update maize B73 reference genome by single molecule sequencing technologies.</title>
        <authorList>
            <consortium name="Maize Genome Sequencing Project"/>
            <person name="Ware D."/>
        </authorList>
    </citation>
    <scope>NUCLEOTIDE SEQUENCE [LARGE SCALE GENOMIC DNA]</scope>
    <source>
        <tissue evidence="11">Seedling</tissue>
    </source>
</reference>
<organism evidence="11">
    <name type="scientific">Zea mays</name>
    <name type="common">Maize</name>
    <dbReference type="NCBI Taxonomy" id="4577"/>
    <lineage>
        <taxon>Eukaryota</taxon>
        <taxon>Viridiplantae</taxon>
        <taxon>Streptophyta</taxon>
        <taxon>Embryophyta</taxon>
        <taxon>Tracheophyta</taxon>
        <taxon>Spermatophyta</taxon>
        <taxon>Magnoliopsida</taxon>
        <taxon>Liliopsida</taxon>
        <taxon>Poales</taxon>
        <taxon>Poaceae</taxon>
        <taxon>PACMAD clade</taxon>
        <taxon>Panicoideae</taxon>
        <taxon>Andropogonodae</taxon>
        <taxon>Andropogoneae</taxon>
        <taxon>Tripsacinae</taxon>
        <taxon>Zea</taxon>
    </lineage>
</organism>
<protein>
    <submittedName>
        <fullName evidence="11">Sugars will eventually be exported transporter17a</fullName>
    </submittedName>
</protein>
<dbReference type="PANTHER" id="PTHR10791">
    <property type="entry name" value="RAG1-ACTIVATING PROTEIN 1"/>
    <property type="match status" value="1"/>
</dbReference>
<keyword evidence="5" id="KW-0762">Sugar transport</keyword>
<proteinExistence type="inferred from homology"/>
<comment type="similarity">
    <text evidence="2">Belongs to the SWEET sugar transporter family.</text>
</comment>
<gene>
    <name evidence="11" type="ORF">ZEAMMB73_Zm00001d040656</name>
</gene>
<dbReference type="InterPro" id="IPR004316">
    <property type="entry name" value="SWEET_rpt"/>
</dbReference>
<evidence type="ECO:0000256" key="5">
    <source>
        <dbReference type="ARBA" id="ARBA00022597"/>
    </source>
</evidence>
<evidence type="ECO:0000256" key="1">
    <source>
        <dbReference type="ARBA" id="ARBA00004651"/>
    </source>
</evidence>
<dbReference type="EMBL" id="CM007649">
    <property type="protein sequence ID" value="ONM31733.1"/>
    <property type="molecule type" value="Genomic_DNA"/>
</dbReference>
<keyword evidence="6" id="KW-0812">Transmembrane</keyword>
<dbReference type="GO" id="GO:0051119">
    <property type="term" value="F:sugar transmembrane transporter activity"/>
    <property type="evidence" value="ECO:0007669"/>
    <property type="project" value="InterPro"/>
</dbReference>
<dbReference type="FunFam" id="1.20.1280.290:FF:000002">
    <property type="entry name" value="Bidirectional sugar transporter SWEET"/>
    <property type="match status" value="1"/>
</dbReference>
<dbReference type="Pfam" id="PF03083">
    <property type="entry name" value="MtN3_slv"/>
    <property type="match status" value="1"/>
</dbReference>